<proteinExistence type="predicted"/>
<organism evidence="3 4">
    <name type="scientific">Mycena pura</name>
    <dbReference type="NCBI Taxonomy" id="153505"/>
    <lineage>
        <taxon>Eukaryota</taxon>
        <taxon>Fungi</taxon>
        <taxon>Dikarya</taxon>
        <taxon>Basidiomycota</taxon>
        <taxon>Agaricomycotina</taxon>
        <taxon>Agaricomycetes</taxon>
        <taxon>Agaricomycetidae</taxon>
        <taxon>Agaricales</taxon>
        <taxon>Marasmiineae</taxon>
        <taxon>Mycenaceae</taxon>
        <taxon>Mycena</taxon>
    </lineage>
</organism>
<gene>
    <name evidence="3" type="ORF">GGX14DRAFT_572654</name>
</gene>
<keyword evidence="2" id="KW-0472">Membrane</keyword>
<keyword evidence="4" id="KW-1185">Reference proteome</keyword>
<feature type="region of interest" description="Disordered" evidence="1">
    <location>
        <begin position="334"/>
        <end position="376"/>
    </location>
</feature>
<feature type="transmembrane region" description="Helical" evidence="2">
    <location>
        <begin position="12"/>
        <end position="37"/>
    </location>
</feature>
<name>A0AAD6V3C2_9AGAR</name>
<evidence type="ECO:0000313" key="3">
    <source>
        <dbReference type="EMBL" id="KAJ7199622.1"/>
    </source>
</evidence>
<dbReference type="AlphaFoldDB" id="A0AAD6V3C2"/>
<reference evidence="3" key="1">
    <citation type="submission" date="2023-03" db="EMBL/GenBank/DDBJ databases">
        <title>Massive genome expansion in bonnet fungi (Mycena s.s.) driven by repeated elements and novel gene families across ecological guilds.</title>
        <authorList>
            <consortium name="Lawrence Berkeley National Laboratory"/>
            <person name="Harder C.B."/>
            <person name="Miyauchi S."/>
            <person name="Viragh M."/>
            <person name="Kuo A."/>
            <person name="Thoen E."/>
            <person name="Andreopoulos B."/>
            <person name="Lu D."/>
            <person name="Skrede I."/>
            <person name="Drula E."/>
            <person name="Henrissat B."/>
            <person name="Morin E."/>
            <person name="Kohler A."/>
            <person name="Barry K."/>
            <person name="LaButti K."/>
            <person name="Morin E."/>
            <person name="Salamov A."/>
            <person name="Lipzen A."/>
            <person name="Mereny Z."/>
            <person name="Hegedus B."/>
            <person name="Baldrian P."/>
            <person name="Stursova M."/>
            <person name="Weitz H."/>
            <person name="Taylor A."/>
            <person name="Grigoriev I.V."/>
            <person name="Nagy L.G."/>
            <person name="Martin F."/>
            <person name="Kauserud H."/>
        </authorList>
    </citation>
    <scope>NUCLEOTIDE SEQUENCE</scope>
    <source>
        <strain evidence="3">9144</strain>
    </source>
</reference>
<evidence type="ECO:0000313" key="4">
    <source>
        <dbReference type="Proteomes" id="UP001219525"/>
    </source>
</evidence>
<evidence type="ECO:0000256" key="2">
    <source>
        <dbReference type="SAM" id="Phobius"/>
    </source>
</evidence>
<keyword evidence="2" id="KW-0812">Transmembrane</keyword>
<feature type="transmembrane region" description="Helical" evidence="2">
    <location>
        <begin position="49"/>
        <end position="79"/>
    </location>
</feature>
<accession>A0AAD6V3C2</accession>
<sequence length="376" mass="40242">MAVFAAISFTPIIFALAFSVFSIFLLIATCLVALVGIGITQPSRSLPVIFINSTALCLVVSLAAALLSSVLLGAAFHFLRAGGGLSRTRTVEIHAEPPYEAPAPLKGPSFFIPHLLSAAGNKAVNAVLSPLRRIGRRKKTSRLLILILLSEAISRLHLPRAVRYNLIYRTIFGPQLFGPGRRHPLQWILSRPFFLLRTVRFVPILCVGLVQLPLRIVGWKAPLAIYLTLFVLSPRTRGSTRRAIARLSVRVSTAVTTAVVLVWQAVLRDRTWNTAAAAADYAKEAARAILVVFVAFLRTQLEKLEEQPTPAAAVPAQAEEATYEMIMVPPAVPVEASGSASGSGSQASGSASGSGSQALGSPGTLRRVSARVAEEN</sequence>
<evidence type="ECO:0000256" key="1">
    <source>
        <dbReference type="SAM" id="MobiDB-lite"/>
    </source>
</evidence>
<dbReference type="Proteomes" id="UP001219525">
    <property type="component" value="Unassembled WGS sequence"/>
</dbReference>
<keyword evidence="2" id="KW-1133">Transmembrane helix</keyword>
<feature type="compositionally biased region" description="Low complexity" evidence="1">
    <location>
        <begin position="336"/>
        <end position="361"/>
    </location>
</feature>
<comment type="caution">
    <text evidence="3">The sequence shown here is derived from an EMBL/GenBank/DDBJ whole genome shotgun (WGS) entry which is preliminary data.</text>
</comment>
<protein>
    <submittedName>
        <fullName evidence="3">Uncharacterized protein</fullName>
    </submittedName>
</protein>
<dbReference type="EMBL" id="JARJCW010000067">
    <property type="protein sequence ID" value="KAJ7199622.1"/>
    <property type="molecule type" value="Genomic_DNA"/>
</dbReference>